<feature type="non-terminal residue" evidence="2">
    <location>
        <position position="290"/>
    </location>
</feature>
<evidence type="ECO:0000313" key="3">
    <source>
        <dbReference type="Proteomes" id="UP001057375"/>
    </source>
</evidence>
<dbReference type="Proteomes" id="UP001057375">
    <property type="component" value="Unassembled WGS sequence"/>
</dbReference>
<accession>A0ABQ5KXZ0</accession>
<evidence type="ECO:0000313" key="2">
    <source>
        <dbReference type="EMBL" id="GKT37309.1"/>
    </source>
</evidence>
<comment type="caution">
    <text evidence="2">The sequence shown here is derived from an EMBL/GenBank/DDBJ whole genome shotgun (WGS) entry which is preliminary data.</text>
</comment>
<proteinExistence type="predicted"/>
<dbReference type="EMBL" id="BQXS01011445">
    <property type="protein sequence ID" value="GKT37309.1"/>
    <property type="molecule type" value="Genomic_DNA"/>
</dbReference>
<reference evidence="2" key="1">
    <citation type="submission" date="2022-03" db="EMBL/GenBank/DDBJ databases">
        <title>Draft genome sequence of Aduncisulcus paluster, a free-living microaerophilic Fornicata.</title>
        <authorList>
            <person name="Yuyama I."/>
            <person name="Kume K."/>
            <person name="Tamura T."/>
            <person name="Inagaki Y."/>
            <person name="Hashimoto T."/>
        </authorList>
    </citation>
    <scope>NUCLEOTIDE SEQUENCE</scope>
    <source>
        <strain evidence="2">NY0171</strain>
    </source>
</reference>
<organism evidence="2 3">
    <name type="scientific">Aduncisulcus paluster</name>
    <dbReference type="NCBI Taxonomy" id="2918883"/>
    <lineage>
        <taxon>Eukaryota</taxon>
        <taxon>Metamonada</taxon>
        <taxon>Carpediemonas-like organisms</taxon>
        <taxon>Aduncisulcus</taxon>
    </lineage>
</organism>
<gene>
    <name evidence="2" type="ORF">ADUPG1_010122</name>
</gene>
<feature type="region of interest" description="Disordered" evidence="1">
    <location>
        <begin position="14"/>
        <end position="34"/>
    </location>
</feature>
<keyword evidence="3" id="KW-1185">Reference proteome</keyword>
<sequence>MHFAVRKNSITYDLMAEGGTPPGASESHRDSRDKQNFRGVCSEILPEFKDFRDCVSTFVKSGEKEVDLLFMSPVDYFKSSLMLKHGVSLIHGKLIRGSLVSSVIYVDVILNKNQVDVSDMGMVRYCLDYSKDFGWVFEELVKGTRTIIFHRVGGYVRSKMTQMALDVTTTEESVNGGTWVPGTVAQSGEPSCNTGFVRWSSGLSMTKIKQELMTFYPIMEMLISGKISRSILKELRKMAVDGFVRLPTPTEIEAAFATRNEMERVMHVFGKKRMRRKESEKIEVAEDEEE</sequence>
<evidence type="ECO:0000256" key="1">
    <source>
        <dbReference type="SAM" id="MobiDB-lite"/>
    </source>
</evidence>
<name>A0ABQ5KXZ0_9EUKA</name>
<protein>
    <submittedName>
        <fullName evidence="2">Uncharacterized protein</fullName>
    </submittedName>
</protein>